<dbReference type="AlphaFoldDB" id="A0A078ML27"/>
<dbReference type="EMBL" id="LM997413">
    <property type="protein sequence ID" value="CEA05451.1"/>
    <property type="molecule type" value="Genomic_DNA"/>
</dbReference>
<protein>
    <submittedName>
        <fullName evidence="2">Putative lipoprotein</fullName>
    </submittedName>
</protein>
<reference evidence="2" key="1">
    <citation type="submission" date="2014-07" db="EMBL/GenBank/DDBJ databases">
        <authorList>
            <person name="Urmite Genomes Urmite Genomes"/>
        </authorList>
    </citation>
    <scope>NUCLEOTIDE SEQUENCE</scope>
    <source>
        <strain evidence="2">12M76_air</strain>
    </source>
</reference>
<dbReference type="Pfam" id="PF16105">
    <property type="entry name" value="DUF4823"/>
    <property type="match status" value="1"/>
</dbReference>
<keyword evidence="1" id="KW-0732">Signal</keyword>
<feature type="chain" id="PRO_5007378042" evidence="1">
    <location>
        <begin position="22"/>
        <end position="204"/>
    </location>
</feature>
<accession>A0A078ML27</accession>
<organism evidence="2">
    <name type="scientific">Pseudomonas saudimassiliensis</name>
    <dbReference type="NCBI Taxonomy" id="1461581"/>
    <lineage>
        <taxon>Bacteria</taxon>
        <taxon>Pseudomonadati</taxon>
        <taxon>Pseudomonadota</taxon>
        <taxon>Gammaproteobacteria</taxon>
        <taxon>Pseudomonadales</taxon>
        <taxon>Pseudomonadaceae</taxon>
        <taxon>Pseudomonas</taxon>
    </lineage>
</organism>
<dbReference type="EMBL" id="LK391969">
    <property type="protein sequence ID" value="CEF27141.1"/>
    <property type="molecule type" value="Genomic_DNA"/>
</dbReference>
<dbReference type="PATRIC" id="fig|1461581.3.peg.2057"/>
<evidence type="ECO:0000313" key="2">
    <source>
        <dbReference type="EMBL" id="CEA05451.1"/>
    </source>
</evidence>
<dbReference type="InterPro" id="IPR032248">
    <property type="entry name" value="DUF4823"/>
</dbReference>
<sequence length="204" mass="22861">MTAFRVIPHCLFALMAALLLAACTPSQMKEEGRFYLSDAGLLDHYQIRRSGNFRLQADSRLYIAQSHFVPVGHAYARPNILAEEGLAAAVQVFPMVRRAEQPLGLNEALMQARQYGLDYLLYTRFASAQSSAGAQPTPQQASEGHVGRDEVVLQLMLLEAGTERLIDFATVTSRTGFLAFYKSRPEYLLREPMEDYTRQLLGSR</sequence>
<name>A0A078ML27_9PSED</name>
<keyword evidence="2" id="KW-0449">Lipoprotein</keyword>
<gene>
    <name evidence="2" type="ORF">BN1049_02086</name>
</gene>
<dbReference type="OrthoDB" id="6965567at2"/>
<dbReference type="PROSITE" id="PS51257">
    <property type="entry name" value="PROKAR_LIPOPROTEIN"/>
    <property type="match status" value="1"/>
</dbReference>
<evidence type="ECO:0000256" key="1">
    <source>
        <dbReference type="SAM" id="SignalP"/>
    </source>
</evidence>
<proteinExistence type="predicted"/>
<feature type="signal peptide" evidence="1">
    <location>
        <begin position="1"/>
        <end position="21"/>
    </location>
</feature>
<dbReference type="RefSeq" id="WP_044499773.1">
    <property type="nucleotide sequence ID" value="NZ_LK391969.1"/>
</dbReference>